<dbReference type="Pfam" id="PF04452">
    <property type="entry name" value="Methyltrans_RNA"/>
    <property type="match status" value="1"/>
</dbReference>
<reference evidence="15 16" key="1">
    <citation type="submission" date="2017-08" db="EMBL/GenBank/DDBJ databases">
        <title>Fine stratification of microbial communities through a metagenomic profile of the photic zone.</title>
        <authorList>
            <person name="Haro-Moreno J.M."/>
            <person name="Lopez-Perez M."/>
            <person name="De La Torre J."/>
            <person name="Picazo A."/>
            <person name="Camacho A."/>
            <person name="Rodriguez-Valera F."/>
        </authorList>
    </citation>
    <scope>NUCLEOTIDE SEQUENCE [LARGE SCALE GENOMIC DNA]</scope>
    <source>
        <strain evidence="15">MED-G24</strain>
    </source>
</reference>
<evidence type="ECO:0000256" key="2">
    <source>
        <dbReference type="ARBA" id="ARBA00005528"/>
    </source>
</evidence>
<comment type="similarity">
    <text evidence="2 12">Belongs to the RNA methyltransferase RsmE family.</text>
</comment>
<dbReference type="InterPro" id="IPR029026">
    <property type="entry name" value="tRNA_m1G_MTases_N"/>
</dbReference>
<dbReference type="CDD" id="cd18084">
    <property type="entry name" value="RsmE-like"/>
    <property type="match status" value="1"/>
</dbReference>
<evidence type="ECO:0000256" key="1">
    <source>
        <dbReference type="ARBA" id="ARBA00004496"/>
    </source>
</evidence>
<dbReference type="EMBL" id="NTKD01000001">
    <property type="protein sequence ID" value="PDH42192.1"/>
    <property type="molecule type" value="Genomic_DNA"/>
</dbReference>
<dbReference type="InterPro" id="IPR046887">
    <property type="entry name" value="RsmE_PUA-like"/>
</dbReference>
<evidence type="ECO:0000256" key="11">
    <source>
        <dbReference type="ARBA" id="ARBA00047944"/>
    </source>
</evidence>
<evidence type="ECO:0000256" key="4">
    <source>
        <dbReference type="ARBA" id="ARBA00013673"/>
    </source>
</evidence>
<evidence type="ECO:0000256" key="10">
    <source>
        <dbReference type="ARBA" id="ARBA00025699"/>
    </source>
</evidence>
<accession>A0A2A5X0D5</accession>
<sequence length="242" mass="26458">MRINRLFVREDLKVGSGLDLEGYRAHYLRSVLRGRPGQVCHVFNGLGGEFVATIVSVSRNSIHLDLTAFLENDRESPLETHVGIGIVRSSAMDESLSHATELGATIITPLHCAYSQNNQRSLEKRVDHWHQIIISAAEQCGRNRLPRLAPVTPVNTWQVEAEHRLIAHPGHGSPILPARTPARVALAIGPEGGFNPDELALLTDGGFSIVNLGPRVLRTPTAVLSLLALTQSRWGDMDAARL</sequence>
<dbReference type="InterPro" id="IPR006700">
    <property type="entry name" value="RsmE"/>
</dbReference>
<evidence type="ECO:0000256" key="8">
    <source>
        <dbReference type="ARBA" id="ARBA00022679"/>
    </source>
</evidence>
<dbReference type="GO" id="GO:0005737">
    <property type="term" value="C:cytoplasm"/>
    <property type="evidence" value="ECO:0007669"/>
    <property type="project" value="UniProtKB-SubCell"/>
</dbReference>
<dbReference type="GO" id="GO:0070475">
    <property type="term" value="P:rRNA base methylation"/>
    <property type="evidence" value="ECO:0007669"/>
    <property type="project" value="TreeGrafter"/>
</dbReference>
<organism evidence="15 16">
    <name type="scientific">OM182 bacterium MED-G24</name>
    <dbReference type="NCBI Taxonomy" id="1986255"/>
    <lineage>
        <taxon>Bacteria</taxon>
        <taxon>Pseudomonadati</taxon>
        <taxon>Pseudomonadota</taxon>
        <taxon>Gammaproteobacteria</taxon>
        <taxon>OMG group</taxon>
        <taxon>OM182 clade</taxon>
    </lineage>
</organism>
<feature type="domain" description="Ribosomal RNA small subunit methyltransferase E methyltransferase" evidence="13">
    <location>
        <begin position="75"/>
        <end position="230"/>
    </location>
</feature>
<evidence type="ECO:0000256" key="12">
    <source>
        <dbReference type="PIRNR" id="PIRNR015601"/>
    </source>
</evidence>
<proteinExistence type="inferred from homology"/>
<keyword evidence="7 12" id="KW-0489">Methyltransferase</keyword>
<comment type="caution">
    <text evidence="15">The sequence shown here is derived from an EMBL/GenBank/DDBJ whole genome shotgun (WGS) entry which is preliminary data.</text>
</comment>
<dbReference type="Gene3D" id="3.40.1280.10">
    <property type="match status" value="1"/>
</dbReference>
<protein>
    <recommendedName>
        <fullName evidence="4 12">Ribosomal RNA small subunit methyltransferase E</fullName>
        <ecNumber evidence="3 12">2.1.1.193</ecNumber>
    </recommendedName>
</protein>
<comment type="function">
    <text evidence="10 12">Specifically methylates the N3 position of the uracil ring of uridine 1498 (m3U1498) in 16S rRNA. Acts on the fully assembled 30S ribosomal subunit.</text>
</comment>
<evidence type="ECO:0000256" key="5">
    <source>
        <dbReference type="ARBA" id="ARBA00022490"/>
    </source>
</evidence>
<feature type="domain" description="Ribosomal RNA small subunit methyltransferase E PUA-like" evidence="14">
    <location>
        <begin position="24"/>
        <end position="65"/>
    </location>
</feature>
<evidence type="ECO:0000313" key="16">
    <source>
        <dbReference type="Proteomes" id="UP000219327"/>
    </source>
</evidence>
<dbReference type="InterPro" id="IPR046886">
    <property type="entry name" value="RsmE_MTase_dom"/>
</dbReference>
<dbReference type="NCBIfam" id="TIGR00046">
    <property type="entry name" value="RsmE family RNA methyltransferase"/>
    <property type="match status" value="1"/>
</dbReference>
<evidence type="ECO:0000256" key="9">
    <source>
        <dbReference type="ARBA" id="ARBA00022691"/>
    </source>
</evidence>
<dbReference type="EC" id="2.1.1.193" evidence="3 12"/>
<dbReference type="SUPFAM" id="SSF75217">
    <property type="entry name" value="alpha/beta knot"/>
    <property type="match status" value="1"/>
</dbReference>
<evidence type="ECO:0000256" key="6">
    <source>
        <dbReference type="ARBA" id="ARBA00022552"/>
    </source>
</evidence>
<name>A0A2A5X0D5_9GAMM</name>
<keyword evidence="8 12" id="KW-0808">Transferase</keyword>
<evidence type="ECO:0000256" key="3">
    <source>
        <dbReference type="ARBA" id="ARBA00012328"/>
    </source>
</evidence>
<dbReference type="SUPFAM" id="SSF88697">
    <property type="entry name" value="PUA domain-like"/>
    <property type="match status" value="1"/>
</dbReference>
<dbReference type="InterPro" id="IPR015947">
    <property type="entry name" value="PUA-like_sf"/>
</dbReference>
<keyword evidence="5 12" id="KW-0963">Cytoplasm</keyword>
<dbReference type="Gene3D" id="2.40.240.20">
    <property type="entry name" value="Hypothetical PUA domain-like, domain 1"/>
    <property type="match status" value="1"/>
</dbReference>
<comment type="catalytic activity">
    <reaction evidence="11 12">
        <text>uridine(1498) in 16S rRNA + S-adenosyl-L-methionine = N(3)-methyluridine(1498) in 16S rRNA + S-adenosyl-L-homocysteine + H(+)</text>
        <dbReference type="Rhea" id="RHEA:42920"/>
        <dbReference type="Rhea" id="RHEA-COMP:10283"/>
        <dbReference type="Rhea" id="RHEA-COMP:10284"/>
        <dbReference type="ChEBI" id="CHEBI:15378"/>
        <dbReference type="ChEBI" id="CHEBI:57856"/>
        <dbReference type="ChEBI" id="CHEBI:59789"/>
        <dbReference type="ChEBI" id="CHEBI:65315"/>
        <dbReference type="ChEBI" id="CHEBI:74502"/>
        <dbReference type="EC" id="2.1.1.193"/>
    </reaction>
</comment>
<evidence type="ECO:0000259" key="13">
    <source>
        <dbReference type="Pfam" id="PF04452"/>
    </source>
</evidence>
<dbReference type="PANTHER" id="PTHR30027">
    <property type="entry name" value="RIBOSOMAL RNA SMALL SUBUNIT METHYLTRANSFERASE E"/>
    <property type="match status" value="1"/>
</dbReference>
<dbReference type="PIRSF" id="PIRSF015601">
    <property type="entry name" value="MTase_slr0722"/>
    <property type="match status" value="1"/>
</dbReference>
<evidence type="ECO:0000313" key="15">
    <source>
        <dbReference type="EMBL" id="PDH42192.1"/>
    </source>
</evidence>
<dbReference type="GO" id="GO:0070042">
    <property type="term" value="F:rRNA (uridine-N3-)-methyltransferase activity"/>
    <property type="evidence" value="ECO:0007669"/>
    <property type="project" value="TreeGrafter"/>
</dbReference>
<keyword evidence="9 12" id="KW-0949">S-adenosyl-L-methionine</keyword>
<evidence type="ECO:0000259" key="14">
    <source>
        <dbReference type="Pfam" id="PF20260"/>
    </source>
</evidence>
<keyword evidence="6 12" id="KW-0698">rRNA processing</keyword>
<gene>
    <name evidence="15" type="ORF">CNE99_00295</name>
</gene>
<dbReference type="InterPro" id="IPR029028">
    <property type="entry name" value="Alpha/beta_knot_MTases"/>
</dbReference>
<dbReference type="Proteomes" id="UP000219327">
    <property type="component" value="Unassembled WGS sequence"/>
</dbReference>
<dbReference type="PANTHER" id="PTHR30027:SF3">
    <property type="entry name" value="16S RRNA (URACIL(1498)-N(3))-METHYLTRANSFERASE"/>
    <property type="match status" value="1"/>
</dbReference>
<dbReference type="AlphaFoldDB" id="A0A2A5X0D5"/>
<comment type="subcellular location">
    <subcellularLocation>
        <location evidence="1 12">Cytoplasm</location>
    </subcellularLocation>
</comment>
<dbReference type="Pfam" id="PF20260">
    <property type="entry name" value="PUA_4"/>
    <property type="match status" value="1"/>
</dbReference>
<dbReference type="NCBIfam" id="NF008692">
    <property type="entry name" value="PRK11713.1-5"/>
    <property type="match status" value="1"/>
</dbReference>
<evidence type="ECO:0000256" key="7">
    <source>
        <dbReference type="ARBA" id="ARBA00022603"/>
    </source>
</evidence>